<dbReference type="NCBIfam" id="TIGR00260">
    <property type="entry name" value="thrC"/>
    <property type="match status" value="1"/>
</dbReference>
<protein>
    <recommendedName>
        <fullName evidence="4">threonine synthase</fullName>
        <ecNumber evidence="4">4.2.3.1</ecNumber>
    </recommendedName>
</protein>
<accession>A0ABR4N5U3</accession>
<dbReference type="InterPro" id="IPR036052">
    <property type="entry name" value="TrpB-like_PALP_sf"/>
</dbReference>
<dbReference type="Pfam" id="PF00291">
    <property type="entry name" value="PALP"/>
    <property type="match status" value="1"/>
</dbReference>
<evidence type="ECO:0000256" key="4">
    <source>
        <dbReference type="ARBA" id="ARBA00013028"/>
    </source>
</evidence>
<dbReference type="Pfam" id="PF14821">
    <property type="entry name" value="Thr_synth_N"/>
    <property type="match status" value="1"/>
</dbReference>
<keyword evidence="7" id="KW-0663">Pyridoxal phosphate</keyword>
<name>A0ABR4N5U3_9FUNG</name>
<keyword evidence="6" id="KW-0791">Threonine biosynthesis</keyword>
<evidence type="ECO:0000256" key="8">
    <source>
        <dbReference type="ARBA" id="ARBA00023239"/>
    </source>
</evidence>
<dbReference type="Gene3D" id="3.40.50.1100">
    <property type="match status" value="2"/>
</dbReference>
<evidence type="ECO:0000256" key="5">
    <source>
        <dbReference type="ARBA" id="ARBA00022605"/>
    </source>
</evidence>
<comment type="pathway">
    <text evidence="2">Amino-acid biosynthesis; L-threonine biosynthesis; L-threonine from L-aspartate: step 5/5.</text>
</comment>
<dbReference type="InterPro" id="IPR037158">
    <property type="entry name" value="Thr_synth_N_sf"/>
</dbReference>
<evidence type="ECO:0000256" key="7">
    <source>
        <dbReference type="ARBA" id="ARBA00022898"/>
    </source>
</evidence>
<evidence type="ECO:0000256" key="1">
    <source>
        <dbReference type="ARBA" id="ARBA00001933"/>
    </source>
</evidence>
<comment type="cofactor">
    <cofactor evidence="1">
        <name>pyridoxal 5'-phosphate</name>
        <dbReference type="ChEBI" id="CHEBI:597326"/>
    </cofactor>
</comment>
<dbReference type="Gene3D" id="3.90.1380.10">
    <property type="entry name" value="Threonine synthase, N-terminal domain"/>
    <property type="match status" value="1"/>
</dbReference>
<evidence type="ECO:0000313" key="12">
    <source>
        <dbReference type="Proteomes" id="UP001527925"/>
    </source>
</evidence>
<organism evidence="11 12">
    <name type="scientific">Polyrhizophydium stewartii</name>
    <dbReference type="NCBI Taxonomy" id="2732419"/>
    <lineage>
        <taxon>Eukaryota</taxon>
        <taxon>Fungi</taxon>
        <taxon>Fungi incertae sedis</taxon>
        <taxon>Chytridiomycota</taxon>
        <taxon>Chytridiomycota incertae sedis</taxon>
        <taxon>Chytridiomycetes</taxon>
        <taxon>Rhizophydiales</taxon>
        <taxon>Rhizophydiales incertae sedis</taxon>
        <taxon>Polyrhizophydium</taxon>
    </lineage>
</organism>
<dbReference type="CDD" id="cd01560">
    <property type="entry name" value="Thr-synth_2"/>
    <property type="match status" value="1"/>
</dbReference>
<dbReference type="InterPro" id="IPR051166">
    <property type="entry name" value="Threonine_Synthase"/>
</dbReference>
<dbReference type="PANTHER" id="PTHR42690">
    <property type="entry name" value="THREONINE SYNTHASE FAMILY MEMBER"/>
    <property type="match status" value="1"/>
</dbReference>
<dbReference type="Pfam" id="PF24857">
    <property type="entry name" value="THR4_C"/>
    <property type="match status" value="1"/>
</dbReference>
<evidence type="ECO:0000256" key="6">
    <source>
        <dbReference type="ARBA" id="ARBA00022697"/>
    </source>
</evidence>
<comment type="caution">
    <text evidence="11">The sequence shown here is derived from an EMBL/GenBank/DDBJ whole genome shotgun (WGS) entry which is preliminary data.</text>
</comment>
<dbReference type="EC" id="4.2.3.1" evidence="4"/>
<keyword evidence="8 11" id="KW-0456">Lyase</keyword>
<dbReference type="PROSITE" id="PS00165">
    <property type="entry name" value="DEHYDRATASE_SER_THR"/>
    <property type="match status" value="1"/>
</dbReference>
<proteinExistence type="inferred from homology"/>
<keyword evidence="5" id="KW-0028">Amino-acid biosynthesis</keyword>
<sequence>MRYRSTRGQSHDQSFEDAVLQGLAPDGGLYIPHSIPALTAAEIEQLRPLSFPDMAVAVVRRFIDPSEMPDADLASLVRKSFSTFELPDVVAPVEALPAVPLPSLAPGGGDPAAPASPGLWVLELFRGPTFAFKDVALQFLGNLFEYFLQRRNASRAAGEGRHAITVVGATSGDTGGAAIYGLRGKEDIEVFILHPAKRISPVQEQQMTSVLDRNVHNIALEGSFDDCQDIVKALFADEAVRRGYSLAAINSINWARILAQTTYYFYAYFAAQRLAKAEMVARGGVEGEAAQRIDEAQIPVQFSVPTGNFGDVLAGFYARTMGLPIRRLLVATNANDILHRFFETGEYIKDPAGVARAGKDPVQQTLSPAMDILVSSNFERLMWYVVGAPSLERSELEALSSDAARGAAASAEIARLMDALKHDGGFRVDAAVVARARELFVSRRVDDALVLDAISRYYHTGTTDAHAHVGGISASASGDRVALGDRAARIAAARRGRYVLDPHTAVGVVAAEQLLQAERKAGERADGVQTVCLATASAGKFPDAVLSAINGHAAAGTRPVGFADIAPPALVQLEGLPLRVVHVRTGIAGVRQVLRGTLGDR</sequence>
<dbReference type="InterPro" id="IPR004450">
    <property type="entry name" value="Thr_synthase-like"/>
</dbReference>
<reference evidence="11 12" key="1">
    <citation type="submission" date="2023-09" db="EMBL/GenBank/DDBJ databases">
        <title>Pangenome analysis of Batrachochytrium dendrobatidis and related Chytrids.</title>
        <authorList>
            <person name="Yacoub M.N."/>
            <person name="Stajich J.E."/>
            <person name="James T.Y."/>
        </authorList>
    </citation>
    <scope>NUCLEOTIDE SEQUENCE [LARGE SCALE GENOMIC DNA]</scope>
    <source>
        <strain evidence="11 12">JEL0888</strain>
    </source>
</reference>
<dbReference type="Proteomes" id="UP001527925">
    <property type="component" value="Unassembled WGS sequence"/>
</dbReference>
<dbReference type="InterPro" id="IPR029144">
    <property type="entry name" value="Thr_synth_N"/>
</dbReference>
<dbReference type="InterPro" id="IPR000634">
    <property type="entry name" value="Ser/Thr_deHydtase_PyrdxlP-BS"/>
</dbReference>
<dbReference type="InterPro" id="IPR001926">
    <property type="entry name" value="TrpB-like_PALP"/>
</dbReference>
<gene>
    <name evidence="11" type="primary">THR4</name>
    <name evidence="11" type="ORF">HK105_205617</name>
</gene>
<dbReference type="PANTHER" id="PTHR42690:SF1">
    <property type="entry name" value="THREONINE SYNTHASE-LIKE 2"/>
    <property type="match status" value="1"/>
</dbReference>
<feature type="domain" description="Threonine synthase N-terminal" evidence="10">
    <location>
        <begin position="2"/>
        <end position="81"/>
    </location>
</feature>
<comment type="similarity">
    <text evidence="3">Belongs to the threonine synthase family.</text>
</comment>
<evidence type="ECO:0000256" key="3">
    <source>
        <dbReference type="ARBA" id="ARBA00005517"/>
    </source>
</evidence>
<feature type="domain" description="Tryptophan synthase beta chain-like PALP" evidence="9">
    <location>
        <begin position="119"/>
        <end position="353"/>
    </location>
</feature>
<evidence type="ECO:0000259" key="9">
    <source>
        <dbReference type="Pfam" id="PF00291"/>
    </source>
</evidence>
<evidence type="ECO:0000256" key="2">
    <source>
        <dbReference type="ARBA" id="ARBA00004979"/>
    </source>
</evidence>
<dbReference type="SUPFAM" id="SSF53686">
    <property type="entry name" value="Tryptophan synthase beta subunit-like PLP-dependent enzymes"/>
    <property type="match status" value="2"/>
</dbReference>
<dbReference type="EMBL" id="JADGIZ020000029">
    <property type="protein sequence ID" value="KAL2914875.1"/>
    <property type="molecule type" value="Genomic_DNA"/>
</dbReference>
<evidence type="ECO:0000313" key="11">
    <source>
        <dbReference type="EMBL" id="KAL2914875.1"/>
    </source>
</evidence>
<evidence type="ECO:0000259" key="10">
    <source>
        <dbReference type="Pfam" id="PF14821"/>
    </source>
</evidence>
<keyword evidence="12" id="KW-1185">Reference proteome</keyword>
<dbReference type="GO" id="GO:0004795">
    <property type="term" value="F:threonine synthase activity"/>
    <property type="evidence" value="ECO:0007669"/>
    <property type="project" value="UniProtKB-EC"/>
</dbReference>